<keyword evidence="3" id="KW-1185">Reference proteome</keyword>
<dbReference type="Proteomes" id="UP000636800">
    <property type="component" value="Unassembled WGS sequence"/>
</dbReference>
<evidence type="ECO:0000313" key="3">
    <source>
        <dbReference type="Proteomes" id="UP000636800"/>
    </source>
</evidence>
<comment type="caution">
    <text evidence="2">The sequence shown here is derived from an EMBL/GenBank/DDBJ whole genome shotgun (WGS) entry which is preliminary data.</text>
</comment>
<dbReference type="InterPro" id="IPR036047">
    <property type="entry name" value="F-box-like_dom_sf"/>
</dbReference>
<dbReference type="SUPFAM" id="SSF81383">
    <property type="entry name" value="F-box domain"/>
    <property type="match status" value="1"/>
</dbReference>
<reference evidence="2 3" key="1">
    <citation type="journal article" date="2020" name="Nat. Food">
        <title>A phased Vanilla planifolia genome enables genetic improvement of flavour and production.</title>
        <authorList>
            <person name="Hasing T."/>
            <person name="Tang H."/>
            <person name="Brym M."/>
            <person name="Khazi F."/>
            <person name="Huang T."/>
            <person name="Chambers A.H."/>
        </authorList>
    </citation>
    <scope>NUCLEOTIDE SEQUENCE [LARGE SCALE GENOMIC DNA]</scope>
    <source>
        <tissue evidence="2">Leaf</tissue>
    </source>
</reference>
<protein>
    <recommendedName>
        <fullName evidence="1">F-box domain-containing protein</fullName>
    </recommendedName>
</protein>
<dbReference type="PANTHER" id="PTHR38926">
    <property type="entry name" value="F-BOX DOMAIN CONTAINING PROTEIN, EXPRESSED"/>
    <property type="match status" value="1"/>
</dbReference>
<accession>A0A835REC1</accession>
<evidence type="ECO:0000259" key="1">
    <source>
        <dbReference type="PROSITE" id="PS50181"/>
    </source>
</evidence>
<dbReference type="SMART" id="SM00256">
    <property type="entry name" value="FBOX"/>
    <property type="match status" value="1"/>
</dbReference>
<gene>
    <name evidence="2" type="ORF">HPP92_008441</name>
</gene>
<dbReference type="InterPro" id="IPR001810">
    <property type="entry name" value="F-box_dom"/>
</dbReference>
<feature type="domain" description="F-box" evidence="1">
    <location>
        <begin position="23"/>
        <end position="69"/>
    </location>
</feature>
<dbReference type="PANTHER" id="PTHR38926:SF13">
    <property type="entry name" value="F-BOX DOMAIN CONTAINING PROTEIN, EXPRESSED"/>
    <property type="match status" value="1"/>
</dbReference>
<name>A0A835REC1_VANPL</name>
<proteinExistence type="predicted"/>
<evidence type="ECO:0000313" key="2">
    <source>
        <dbReference type="EMBL" id="KAG0484362.1"/>
    </source>
</evidence>
<sequence length="111" mass="13069">MNCFKQFSQTLDFTRMAEIKSASRRWEEMETDVLVKIFKELNMIEMAPVALVCHAWRSACSDALLWNTLDLGLLKSNFIQTRALPYIWVDDRSDRRLMKILKLQCPLVEEL</sequence>
<dbReference type="AlphaFoldDB" id="A0A835REC1"/>
<organism evidence="2 3">
    <name type="scientific">Vanilla planifolia</name>
    <name type="common">Vanilla</name>
    <dbReference type="NCBI Taxonomy" id="51239"/>
    <lineage>
        <taxon>Eukaryota</taxon>
        <taxon>Viridiplantae</taxon>
        <taxon>Streptophyta</taxon>
        <taxon>Embryophyta</taxon>
        <taxon>Tracheophyta</taxon>
        <taxon>Spermatophyta</taxon>
        <taxon>Magnoliopsida</taxon>
        <taxon>Liliopsida</taxon>
        <taxon>Asparagales</taxon>
        <taxon>Orchidaceae</taxon>
        <taxon>Vanilloideae</taxon>
        <taxon>Vanilleae</taxon>
        <taxon>Vanilla</taxon>
    </lineage>
</organism>
<dbReference type="Pfam" id="PF12937">
    <property type="entry name" value="F-box-like"/>
    <property type="match status" value="1"/>
</dbReference>
<dbReference type="Gene3D" id="1.20.1280.50">
    <property type="match status" value="1"/>
</dbReference>
<dbReference type="EMBL" id="JADCNL010000004">
    <property type="protein sequence ID" value="KAG0484362.1"/>
    <property type="molecule type" value="Genomic_DNA"/>
</dbReference>
<dbReference type="PROSITE" id="PS50181">
    <property type="entry name" value="FBOX"/>
    <property type="match status" value="1"/>
</dbReference>